<dbReference type="InterPro" id="IPR008189">
    <property type="entry name" value="rRNA_ssu_MeTfrase_I"/>
</dbReference>
<dbReference type="PANTHER" id="PTHR46111:SF1">
    <property type="entry name" value="RIBOSOMAL RNA SMALL SUBUNIT METHYLTRANSFERASE I"/>
    <property type="match status" value="1"/>
</dbReference>
<feature type="compositionally biased region" description="Acidic residues" evidence="6">
    <location>
        <begin position="388"/>
        <end position="397"/>
    </location>
</feature>
<evidence type="ECO:0000313" key="8">
    <source>
        <dbReference type="EMBL" id="CAG9322732.1"/>
    </source>
</evidence>
<evidence type="ECO:0000256" key="1">
    <source>
        <dbReference type="ARBA" id="ARBA00022490"/>
    </source>
</evidence>
<keyword evidence="3" id="KW-0489">Methyltransferase</keyword>
<accession>A0AAU9J923</accession>
<feature type="region of interest" description="Disordered" evidence="6">
    <location>
        <begin position="383"/>
        <end position="410"/>
    </location>
</feature>
<sequence length="419" mass="47256">MIGRILKPFARIRGYTKKDLFEKYKEGFKKEKSEFLNNPDFFNNYEEVIDIPQLHSRGSLTLCPTPIGNLKDITLRQYQAIKTADILACEDTRVSGHLLELLDNYNLSNPRDVEFPPKNFEVFPERDEYTYGLSGDFISYTVEQIKKNREERGRGLMVSINSYNQEGRAPKLVKAIMAGLKVVLVSDAGTPLISDPGYSLVREAAKAGVKIETLPGPTAAITALSASGFPTQSFFYQGYLTKTKSEKIFRLEKLKSTECTTIIYESSHRIFDTLECLKEVFGKKHQIFIGQEMTKFHEKLYRGSIEEVCEEMKLEENAKGRVHGELTIVISPFISEEEEETIRLNVKEVIATLVETIDGTPKKIGKLVNLLTGYSANKAAAYAVKGDETEEEEEDENLEGKGGEESDGVPEVFQQILKK</sequence>
<name>A0AAU9J923_9CILI</name>
<dbReference type="Proteomes" id="UP001162131">
    <property type="component" value="Unassembled WGS sequence"/>
</dbReference>
<dbReference type="Gene3D" id="3.30.950.10">
    <property type="entry name" value="Methyltransferase, Cobalt-precorrin-4 Transmethylase, Domain 2"/>
    <property type="match status" value="1"/>
</dbReference>
<evidence type="ECO:0000313" key="9">
    <source>
        <dbReference type="Proteomes" id="UP001162131"/>
    </source>
</evidence>
<feature type="domain" description="Tetrapyrrole methylase" evidence="7">
    <location>
        <begin position="60"/>
        <end position="308"/>
    </location>
</feature>
<comment type="caution">
    <text evidence="8">The sequence shown here is derived from an EMBL/GenBank/DDBJ whole genome shotgun (WGS) entry which is preliminary data.</text>
</comment>
<dbReference type="InterPro" id="IPR018063">
    <property type="entry name" value="SAM_MeTrfase_RsmI_CS"/>
</dbReference>
<dbReference type="PANTHER" id="PTHR46111">
    <property type="entry name" value="RIBOSOMAL RNA SMALL SUBUNIT METHYLTRANSFERASE I"/>
    <property type="match status" value="1"/>
</dbReference>
<dbReference type="GO" id="GO:0006364">
    <property type="term" value="P:rRNA processing"/>
    <property type="evidence" value="ECO:0007669"/>
    <property type="project" value="UniProtKB-KW"/>
</dbReference>
<evidence type="ECO:0000259" key="7">
    <source>
        <dbReference type="Pfam" id="PF00590"/>
    </source>
</evidence>
<organism evidence="8 9">
    <name type="scientific">Blepharisma stoltei</name>
    <dbReference type="NCBI Taxonomy" id="1481888"/>
    <lineage>
        <taxon>Eukaryota</taxon>
        <taxon>Sar</taxon>
        <taxon>Alveolata</taxon>
        <taxon>Ciliophora</taxon>
        <taxon>Postciliodesmatophora</taxon>
        <taxon>Heterotrichea</taxon>
        <taxon>Heterotrichida</taxon>
        <taxon>Blepharismidae</taxon>
        <taxon>Blepharisma</taxon>
    </lineage>
</organism>
<evidence type="ECO:0000256" key="3">
    <source>
        <dbReference type="ARBA" id="ARBA00022603"/>
    </source>
</evidence>
<keyword evidence="4" id="KW-0808">Transferase</keyword>
<dbReference type="PROSITE" id="PS01296">
    <property type="entry name" value="RSMI"/>
    <property type="match status" value="1"/>
</dbReference>
<dbReference type="Gene3D" id="3.40.1010.10">
    <property type="entry name" value="Cobalt-precorrin-4 Transmethylase, Domain 1"/>
    <property type="match status" value="1"/>
</dbReference>
<dbReference type="AlphaFoldDB" id="A0AAU9J923"/>
<dbReference type="InterPro" id="IPR014777">
    <property type="entry name" value="4pyrrole_Mease_sub1"/>
</dbReference>
<dbReference type="HAMAP" id="MF_01877">
    <property type="entry name" value="16SrRNA_methyltr_I"/>
    <property type="match status" value="1"/>
</dbReference>
<dbReference type="GO" id="GO:0032259">
    <property type="term" value="P:methylation"/>
    <property type="evidence" value="ECO:0007669"/>
    <property type="project" value="UniProtKB-KW"/>
</dbReference>
<dbReference type="InterPro" id="IPR035996">
    <property type="entry name" value="4pyrrol_Methylase_sf"/>
</dbReference>
<dbReference type="NCBIfam" id="TIGR00096">
    <property type="entry name" value="16S rRNA (cytidine(1402)-2'-O)-methyltransferase"/>
    <property type="match status" value="1"/>
</dbReference>
<keyword evidence="9" id="KW-1185">Reference proteome</keyword>
<evidence type="ECO:0000256" key="2">
    <source>
        <dbReference type="ARBA" id="ARBA00022552"/>
    </source>
</evidence>
<dbReference type="SUPFAM" id="SSF53790">
    <property type="entry name" value="Tetrapyrrole methylase"/>
    <property type="match status" value="1"/>
</dbReference>
<evidence type="ECO:0000256" key="5">
    <source>
        <dbReference type="ARBA" id="ARBA00022691"/>
    </source>
</evidence>
<dbReference type="Pfam" id="PF00590">
    <property type="entry name" value="TP_methylase"/>
    <property type="match status" value="1"/>
</dbReference>
<evidence type="ECO:0000256" key="4">
    <source>
        <dbReference type="ARBA" id="ARBA00022679"/>
    </source>
</evidence>
<protein>
    <recommendedName>
        <fullName evidence="7">Tetrapyrrole methylase domain-containing protein</fullName>
    </recommendedName>
</protein>
<keyword evidence="5" id="KW-0949">S-adenosyl-L-methionine</keyword>
<proteinExistence type="inferred from homology"/>
<dbReference type="GO" id="GO:0008168">
    <property type="term" value="F:methyltransferase activity"/>
    <property type="evidence" value="ECO:0007669"/>
    <property type="project" value="UniProtKB-KW"/>
</dbReference>
<keyword evidence="1" id="KW-0963">Cytoplasm</keyword>
<dbReference type="InterPro" id="IPR014776">
    <property type="entry name" value="4pyrrole_Mease_sub2"/>
</dbReference>
<dbReference type="EMBL" id="CAJZBQ010000032">
    <property type="protein sequence ID" value="CAG9322732.1"/>
    <property type="molecule type" value="Genomic_DNA"/>
</dbReference>
<evidence type="ECO:0000256" key="6">
    <source>
        <dbReference type="SAM" id="MobiDB-lite"/>
    </source>
</evidence>
<gene>
    <name evidence="8" type="ORF">BSTOLATCC_MIC31848</name>
</gene>
<keyword evidence="2" id="KW-0698">rRNA processing</keyword>
<reference evidence="8" key="1">
    <citation type="submission" date="2021-09" db="EMBL/GenBank/DDBJ databases">
        <authorList>
            <consortium name="AG Swart"/>
            <person name="Singh M."/>
            <person name="Singh A."/>
            <person name="Seah K."/>
            <person name="Emmerich C."/>
        </authorList>
    </citation>
    <scope>NUCLEOTIDE SEQUENCE</scope>
    <source>
        <strain evidence="8">ATCC30299</strain>
    </source>
</reference>
<dbReference type="CDD" id="cd11648">
    <property type="entry name" value="RsmI"/>
    <property type="match status" value="1"/>
</dbReference>
<dbReference type="InterPro" id="IPR000878">
    <property type="entry name" value="4pyrrol_Mease"/>
</dbReference>